<evidence type="ECO:0000313" key="9">
    <source>
        <dbReference type="Proteomes" id="UP000835052"/>
    </source>
</evidence>
<dbReference type="GO" id="GO:0016020">
    <property type="term" value="C:membrane"/>
    <property type="evidence" value="ECO:0007669"/>
    <property type="project" value="UniProtKB-SubCell"/>
</dbReference>
<sequence length="429" mass="48622">MEGASQAEELILSHSFCSFDNITEHEHDQQSIDMVFWSNVAVLPVIALIGLCCNLLNVAILTSNRAARRIPSWTLLLALAVCDCLFLVFATLDVTPLSIPSLAFSPSFNHFFSHVVLYIRTLASTFYKSSVLIVLAFNVERYICVVYPLRSHRICTNRTSRNAICAAIAISFLCSLQWPLAYEVRHCNLPGSNEYYYVILLTTNQALKFYYRTMDYVSLFGFNVLPILGLLYMNCRIIFTLRRVVDEDSRRDEETKLADGALVQQESSSSRTLNANAMLFAVVIMLLICVGPQAPARLLFDIYGQYHPKAIVYTCLTQQLVFLNASLNFCLYCVVSKRYRTLMRQTLKRLIRKIEGVSDRPFQLSLKTKSSSAHATSLEEHPSRNAIGMQLIPQTRILTTILPKMLRGEGPELNVILCDRKAFYLPVNH</sequence>
<dbReference type="CDD" id="cd14978">
    <property type="entry name" value="7tmA_FMRFamide_R-like"/>
    <property type="match status" value="1"/>
</dbReference>
<comment type="caution">
    <text evidence="8">The sequence shown here is derived from an EMBL/GenBank/DDBJ whole genome shotgun (WGS) entry which is preliminary data.</text>
</comment>
<evidence type="ECO:0000256" key="6">
    <source>
        <dbReference type="SAM" id="Phobius"/>
    </source>
</evidence>
<evidence type="ECO:0000256" key="3">
    <source>
        <dbReference type="ARBA" id="ARBA00022989"/>
    </source>
</evidence>
<evidence type="ECO:0000256" key="1">
    <source>
        <dbReference type="ARBA" id="ARBA00004370"/>
    </source>
</evidence>
<evidence type="ECO:0000256" key="4">
    <source>
        <dbReference type="ARBA" id="ARBA00023136"/>
    </source>
</evidence>
<dbReference type="PANTHER" id="PTHR46641:SF23">
    <property type="entry name" value="G-PROTEIN COUPLED RECEPTORS FAMILY 1 PROFILE DOMAIN-CONTAINING PROTEIN"/>
    <property type="match status" value="1"/>
</dbReference>
<feature type="transmembrane region" description="Helical" evidence="6">
    <location>
        <begin position="277"/>
        <end position="298"/>
    </location>
</feature>
<keyword evidence="4 6" id="KW-0472">Membrane</keyword>
<dbReference type="SUPFAM" id="SSF81321">
    <property type="entry name" value="Family A G protein-coupled receptor-like"/>
    <property type="match status" value="1"/>
</dbReference>
<reference evidence="8" key="1">
    <citation type="submission" date="2020-10" db="EMBL/GenBank/DDBJ databases">
        <authorList>
            <person name="Kikuchi T."/>
        </authorList>
    </citation>
    <scope>NUCLEOTIDE SEQUENCE</scope>
    <source>
        <strain evidence="8">NKZ352</strain>
    </source>
</reference>
<feature type="transmembrane region" description="Helical" evidence="6">
    <location>
        <begin position="73"/>
        <end position="92"/>
    </location>
</feature>
<dbReference type="InterPro" id="IPR052954">
    <property type="entry name" value="GPCR-Ligand_Int"/>
</dbReference>
<dbReference type="AlphaFoldDB" id="A0A8S1HAJ7"/>
<dbReference type="PROSITE" id="PS50262">
    <property type="entry name" value="G_PROTEIN_RECEP_F1_2"/>
    <property type="match status" value="1"/>
</dbReference>
<feature type="transmembrane region" description="Helical" evidence="6">
    <location>
        <begin position="310"/>
        <end position="335"/>
    </location>
</feature>
<gene>
    <name evidence="8" type="ORF">CAUJ_LOCUS8134</name>
</gene>
<keyword evidence="5" id="KW-0297">G-protein coupled receptor</keyword>
<name>A0A8S1HAJ7_9PELO</name>
<dbReference type="Pfam" id="PF00001">
    <property type="entry name" value="7tm_1"/>
    <property type="match status" value="1"/>
</dbReference>
<evidence type="ECO:0000256" key="5">
    <source>
        <dbReference type="RuleBase" id="RU000688"/>
    </source>
</evidence>
<feature type="transmembrane region" description="Helical" evidence="6">
    <location>
        <begin position="41"/>
        <end position="61"/>
    </location>
</feature>
<evidence type="ECO:0000259" key="7">
    <source>
        <dbReference type="PROSITE" id="PS50262"/>
    </source>
</evidence>
<dbReference type="PROSITE" id="PS00237">
    <property type="entry name" value="G_PROTEIN_RECEP_F1_1"/>
    <property type="match status" value="1"/>
</dbReference>
<comment type="subcellular location">
    <subcellularLocation>
        <location evidence="1">Membrane</location>
    </subcellularLocation>
</comment>
<dbReference type="InterPro" id="IPR017452">
    <property type="entry name" value="GPCR_Rhodpsn_7TM"/>
</dbReference>
<dbReference type="InterPro" id="IPR000276">
    <property type="entry name" value="GPCR_Rhodpsn"/>
</dbReference>
<keyword evidence="9" id="KW-1185">Reference proteome</keyword>
<proteinExistence type="inferred from homology"/>
<keyword evidence="3 6" id="KW-1133">Transmembrane helix</keyword>
<feature type="transmembrane region" description="Helical" evidence="6">
    <location>
        <begin position="216"/>
        <end position="233"/>
    </location>
</feature>
<dbReference type="Gene3D" id="1.20.1070.10">
    <property type="entry name" value="Rhodopsin 7-helix transmembrane proteins"/>
    <property type="match status" value="1"/>
</dbReference>
<comment type="similarity">
    <text evidence="5">Belongs to the G-protein coupled receptor 1 family.</text>
</comment>
<evidence type="ECO:0000313" key="8">
    <source>
        <dbReference type="EMBL" id="CAD6192215.1"/>
    </source>
</evidence>
<keyword evidence="5" id="KW-0807">Transducer</keyword>
<dbReference type="PANTHER" id="PTHR46641">
    <property type="entry name" value="FMRFAMIDE RECEPTOR-RELATED"/>
    <property type="match status" value="1"/>
</dbReference>
<protein>
    <recommendedName>
        <fullName evidence="7">G-protein coupled receptors family 1 profile domain-containing protein</fullName>
    </recommendedName>
</protein>
<feature type="transmembrane region" description="Helical" evidence="6">
    <location>
        <begin position="160"/>
        <end position="180"/>
    </location>
</feature>
<dbReference type="Proteomes" id="UP000835052">
    <property type="component" value="Unassembled WGS sequence"/>
</dbReference>
<dbReference type="EMBL" id="CAJGYM010000026">
    <property type="protein sequence ID" value="CAD6192215.1"/>
    <property type="molecule type" value="Genomic_DNA"/>
</dbReference>
<accession>A0A8S1HAJ7</accession>
<feature type="transmembrane region" description="Helical" evidence="6">
    <location>
        <begin position="112"/>
        <end position="139"/>
    </location>
</feature>
<keyword evidence="5" id="KW-0675">Receptor</keyword>
<feature type="domain" description="G-protein coupled receptors family 1 profile" evidence="7">
    <location>
        <begin position="53"/>
        <end position="332"/>
    </location>
</feature>
<organism evidence="8 9">
    <name type="scientific">Caenorhabditis auriculariae</name>
    <dbReference type="NCBI Taxonomy" id="2777116"/>
    <lineage>
        <taxon>Eukaryota</taxon>
        <taxon>Metazoa</taxon>
        <taxon>Ecdysozoa</taxon>
        <taxon>Nematoda</taxon>
        <taxon>Chromadorea</taxon>
        <taxon>Rhabditida</taxon>
        <taxon>Rhabditina</taxon>
        <taxon>Rhabditomorpha</taxon>
        <taxon>Rhabditoidea</taxon>
        <taxon>Rhabditidae</taxon>
        <taxon>Peloderinae</taxon>
        <taxon>Caenorhabditis</taxon>
    </lineage>
</organism>
<dbReference type="PRINTS" id="PR00237">
    <property type="entry name" value="GPCRRHODOPSN"/>
</dbReference>
<dbReference type="OrthoDB" id="10011262at2759"/>
<dbReference type="GO" id="GO:0004930">
    <property type="term" value="F:G protein-coupled receptor activity"/>
    <property type="evidence" value="ECO:0007669"/>
    <property type="project" value="UniProtKB-KW"/>
</dbReference>
<evidence type="ECO:0000256" key="2">
    <source>
        <dbReference type="ARBA" id="ARBA00022692"/>
    </source>
</evidence>
<keyword evidence="2 5" id="KW-0812">Transmembrane</keyword>